<comment type="caution">
    <text evidence="3">The sequence shown here is derived from an EMBL/GenBank/DDBJ whole genome shotgun (WGS) entry which is preliminary data.</text>
</comment>
<keyword evidence="2" id="KW-0812">Transmembrane</keyword>
<evidence type="ECO:0000256" key="2">
    <source>
        <dbReference type="SAM" id="Phobius"/>
    </source>
</evidence>
<feature type="compositionally biased region" description="Polar residues" evidence="1">
    <location>
        <begin position="88"/>
        <end position="104"/>
    </location>
</feature>
<proteinExistence type="predicted"/>
<keyword evidence="2" id="KW-0472">Membrane</keyword>
<keyword evidence="2" id="KW-1133">Transmembrane helix</keyword>
<sequence length="104" mass="11013">MPHRNRTWIWAGRLIFGLVVIGLVGYYSVVGLDRADKFASVIGSLLALAALVVPHLLPVSRGDDGRGSTSPAANATHGQIDARHAQGVQINQSGGNTQHNTFLS</sequence>
<feature type="transmembrane region" description="Helical" evidence="2">
    <location>
        <begin position="38"/>
        <end position="57"/>
    </location>
</feature>
<feature type="region of interest" description="Disordered" evidence="1">
    <location>
        <begin position="84"/>
        <end position="104"/>
    </location>
</feature>
<organism evidence="3 4">
    <name type="scientific">Microbispora maris</name>
    <dbReference type="NCBI Taxonomy" id="3144104"/>
    <lineage>
        <taxon>Bacteria</taxon>
        <taxon>Bacillati</taxon>
        <taxon>Actinomycetota</taxon>
        <taxon>Actinomycetes</taxon>
        <taxon>Streptosporangiales</taxon>
        <taxon>Streptosporangiaceae</taxon>
        <taxon>Microbispora</taxon>
    </lineage>
</organism>
<reference evidence="3 4" key="1">
    <citation type="submission" date="2024-05" db="EMBL/GenBank/DDBJ databases">
        <title>Microbispora sp.ZYX-F-249.</title>
        <authorList>
            <person name="Xie H."/>
        </authorList>
    </citation>
    <scope>NUCLEOTIDE SEQUENCE [LARGE SCALE GENOMIC DNA]</scope>
    <source>
        <strain evidence="3 4">ZYX-F-249</strain>
    </source>
</reference>
<dbReference type="EMBL" id="JBDJAW010000013">
    <property type="protein sequence ID" value="MEN3536890.1"/>
    <property type="molecule type" value="Genomic_DNA"/>
</dbReference>
<name>A0ABV0ANL7_9ACTN</name>
<dbReference type="RefSeq" id="WP_346226879.1">
    <property type="nucleotide sequence ID" value="NZ_JBDJAW010000013.1"/>
</dbReference>
<evidence type="ECO:0000313" key="3">
    <source>
        <dbReference type="EMBL" id="MEN3536890.1"/>
    </source>
</evidence>
<gene>
    <name evidence="3" type="ORF">AAH991_17390</name>
</gene>
<keyword evidence="4" id="KW-1185">Reference proteome</keyword>
<dbReference type="Proteomes" id="UP001447516">
    <property type="component" value="Unassembled WGS sequence"/>
</dbReference>
<evidence type="ECO:0000256" key="1">
    <source>
        <dbReference type="SAM" id="MobiDB-lite"/>
    </source>
</evidence>
<feature type="transmembrane region" description="Helical" evidence="2">
    <location>
        <begin position="7"/>
        <end position="26"/>
    </location>
</feature>
<evidence type="ECO:0000313" key="4">
    <source>
        <dbReference type="Proteomes" id="UP001447516"/>
    </source>
</evidence>
<accession>A0ABV0ANL7</accession>
<protein>
    <submittedName>
        <fullName evidence="3">Uncharacterized protein</fullName>
    </submittedName>
</protein>